<sequence>MEITKTELTECSEYISRCRTELAKRVVGQKEVVDGIITGLIAGGHVLLEGVPGLAKTLAVKTFAEISGLDFKRIQFTPDLLPADVTGTMIYEQATGNFSIHKGPVFSNLILADEINRAPAKVQSALLEAMAEHQVTIGESTYHLPEPFFVLATQNPIEQDGTYSLPEAELDRFLLKVHATYPTSEEEIAVLKMNGNAEAVPVVRVFSAEALEKCRHCVEAITADDKILAYIISIVNATRVNSKNHGKPQNDFQHYISFGASPRAGIAMLKCAKVMALFAGRSFVLPEDVQTVARQVLRHRIVLNYEASADGITADELIGKIISFMPLP</sequence>
<keyword evidence="2" id="KW-0067">ATP-binding</keyword>
<evidence type="ECO:0000313" key="7">
    <source>
        <dbReference type="EMBL" id="QOS40820.1"/>
    </source>
</evidence>
<reference evidence="6 8" key="2">
    <citation type="submission" date="2020-08" db="EMBL/GenBank/DDBJ databases">
        <title>Genomic Encyclopedia of Type Strains, Phase IV (KMG-IV): sequencing the most valuable type-strain genomes for metagenomic binning, comparative biology and taxonomic classification.</title>
        <authorList>
            <person name="Goeker M."/>
        </authorList>
    </citation>
    <scope>NUCLEOTIDE SEQUENCE [LARGE SCALE GENOMIC DNA]</scope>
    <source>
        <strain evidence="6 8">DSM 103679</strain>
    </source>
</reference>
<dbReference type="PIRSF" id="PIRSF002849">
    <property type="entry name" value="AAA_ATPase_chaperone_MoxR_prd"/>
    <property type="match status" value="1"/>
</dbReference>
<dbReference type="GO" id="GO:0016887">
    <property type="term" value="F:ATP hydrolysis activity"/>
    <property type="evidence" value="ECO:0007669"/>
    <property type="project" value="InterPro"/>
</dbReference>
<dbReference type="Pfam" id="PF17863">
    <property type="entry name" value="AAA_lid_2"/>
    <property type="match status" value="1"/>
</dbReference>
<dbReference type="Proteomes" id="UP000578697">
    <property type="component" value="Unassembled WGS sequence"/>
</dbReference>
<feature type="domain" description="ChlI/MoxR AAA lid" evidence="5">
    <location>
        <begin position="254"/>
        <end position="319"/>
    </location>
</feature>
<accession>A0A840SEW5</accession>
<comment type="similarity">
    <text evidence="3">Belongs to the MoxR family.</text>
</comment>
<evidence type="ECO:0000313" key="8">
    <source>
        <dbReference type="Proteomes" id="UP000578697"/>
    </source>
</evidence>
<evidence type="ECO:0000256" key="3">
    <source>
        <dbReference type="ARBA" id="ARBA00061607"/>
    </source>
</evidence>
<dbReference type="Gene3D" id="1.10.8.80">
    <property type="entry name" value="Magnesium chelatase subunit I, C-Terminal domain"/>
    <property type="match status" value="1"/>
</dbReference>
<dbReference type="Pfam" id="PF07726">
    <property type="entry name" value="AAA_3"/>
    <property type="match status" value="1"/>
</dbReference>
<dbReference type="InterPro" id="IPR041628">
    <property type="entry name" value="ChlI/MoxR_AAA_lid"/>
</dbReference>
<feature type="domain" description="ATPase AAA-3" evidence="4">
    <location>
        <begin position="45"/>
        <end position="175"/>
    </location>
</feature>
<evidence type="ECO:0000256" key="1">
    <source>
        <dbReference type="ARBA" id="ARBA00022741"/>
    </source>
</evidence>
<gene>
    <name evidence="7" type="ORF">DYE49_10305</name>
    <name evidence="6" type="ORF">HNP77_001664</name>
</gene>
<keyword evidence="8" id="KW-1185">Reference proteome</keyword>
<dbReference type="SUPFAM" id="SSF52540">
    <property type="entry name" value="P-loop containing nucleoside triphosphate hydrolases"/>
    <property type="match status" value="1"/>
</dbReference>
<evidence type="ECO:0000313" key="6">
    <source>
        <dbReference type="EMBL" id="MBB5219295.1"/>
    </source>
</evidence>
<dbReference type="PANTHER" id="PTHR42759:SF1">
    <property type="entry name" value="MAGNESIUM-CHELATASE SUBUNIT CHLD"/>
    <property type="match status" value="1"/>
</dbReference>
<dbReference type="AlphaFoldDB" id="A0A840SEW5"/>
<dbReference type="FunFam" id="3.40.50.300:FF:000640">
    <property type="entry name" value="MoxR family ATPase"/>
    <property type="match status" value="1"/>
</dbReference>
<keyword evidence="6" id="KW-0378">Hydrolase</keyword>
<dbReference type="EC" id="3.6.3.-" evidence="6"/>
<keyword evidence="1" id="KW-0547">Nucleotide-binding</keyword>
<proteinExistence type="inferred from homology"/>
<organism evidence="6 8">
    <name type="scientific">Treponema rectale</name>
    <dbReference type="NCBI Taxonomy" id="744512"/>
    <lineage>
        <taxon>Bacteria</taxon>
        <taxon>Pseudomonadati</taxon>
        <taxon>Spirochaetota</taxon>
        <taxon>Spirochaetia</taxon>
        <taxon>Spirochaetales</taxon>
        <taxon>Treponemataceae</taxon>
        <taxon>Treponema</taxon>
    </lineage>
</organism>
<evidence type="ECO:0000313" key="9">
    <source>
        <dbReference type="Proteomes" id="UP000593591"/>
    </source>
</evidence>
<evidence type="ECO:0000259" key="4">
    <source>
        <dbReference type="Pfam" id="PF07726"/>
    </source>
</evidence>
<dbReference type="PANTHER" id="PTHR42759">
    <property type="entry name" value="MOXR FAMILY PROTEIN"/>
    <property type="match status" value="1"/>
</dbReference>
<dbReference type="EMBL" id="CP031517">
    <property type="protein sequence ID" value="QOS40820.1"/>
    <property type="molecule type" value="Genomic_DNA"/>
</dbReference>
<dbReference type="InterPro" id="IPR011703">
    <property type="entry name" value="ATPase_AAA-3"/>
</dbReference>
<name>A0A840SEW5_9SPIR</name>
<dbReference type="GO" id="GO:0005524">
    <property type="term" value="F:ATP binding"/>
    <property type="evidence" value="ECO:0007669"/>
    <property type="project" value="UniProtKB-KW"/>
</dbReference>
<dbReference type="RefSeq" id="WP_184652708.1">
    <property type="nucleotide sequence ID" value="NZ_JACHFR010000002.1"/>
</dbReference>
<dbReference type="Gene3D" id="3.40.50.300">
    <property type="entry name" value="P-loop containing nucleotide triphosphate hydrolases"/>
    <property type="match status" value="1"/>
</dbReference>
<dbReference type="EMBL" id="JACHFR010000002">
    <property type="protein sequence ID" value="MBB5219295.1"/>
    <property type="molecule type" value="Genomic_DNA"/>
</dbReference>
<evidence type="ECO:0000259" key="5">
    <source>
        <dbReference type="Pfam" id="PF17863"/>
    </source>
</evidence>
<reference evidence="7 9" key="1">
    <citation type="submission" date="2018-08" db="EMBL/GenBank/DDBJ databases">
        <title>The first complete genome of Treponema rectale (CHPAT), a commensal spirochete of the bovine rectum.</title>
        <authorList>
            <person name="Staton G.J."/>
            <person name="Clegg S.R."/>
            <person name="Carter S.D."/>
            <person name="Radford A.D."/>
            <person name="Darby A."/>
            <person name="Hall N."/>
            <person name="Birtles R.J."/>
            <person name="Evans N.J."/>
        </authorList>
    </citation>
    <scope>NUCLEOTIDE SEQUENCE [LARGE SCALE GENOMIC DNA]</scope>
    <source>
        <strain evidence="7 9">CHPA</strain>
    </source>
</reference>
<protein>
    <submittedName>
        <fullName evidence="7">MoxR family ATPase</fullName>
    </submittedName>
    <submittedName>
        <fullName evidence="6">MoxR-like ATPase</fullName>
        <ecNumber evidence="6">3.6.3.-</ecNumber>
    </submittedName>
</protein>
<dbReference type="KEGG" id="trc:DYE49_10305"/>
<dbReference type="InterPro" id="IPR027417">
    <property type="entry name" value="P-loop_NTPase"/>
</dbReference>
<evidence type="ECO:0000256" key="2">
    <source>
        <dbReference type="ARBA" id="ARBA00022840"/>
    </source>
</evidence>
<dbReference type="InterPro" id="IPR050764">
    <property type="entry name" value="CbbQ/NirQ/NorQ/GpvN"/>
</dbReference>
<dbReference type="Proteomes" id="UP000593591">
    <property type="component" value="Chromosome"/>
</dbReference>